<keyword evidence="1" id="KW-0479">Metal-binding</keyword>
<reference evidence="6" key="1">
    <citation type="journal article" date="2014" name="PLoS ONE">
        <title>Transcriptome-Based Identification of ABC Transporters in the Western Tarnished Plant Bug Lygus hesperus.</title>
        <authorList>
            <person name="Hull J.J."/>
            <person name="Chaney K."/>
            <person name="Geib S.M."/>
            <person name="Fabrick J.A."/>
            <person name="Brent C.S."/>
            <person name="Walsh D."/>
            <person name="Lavine L.C."/>
        </authorList>
    </citation>
    <scope>NUCLEOTIDE SEQUENCE</scope>
</reference>
<evidence type="ECO:0000256" key="1">
    <source>
        <dbReference type="ARBA" id="ARBA00022723"/>
    </source>
</evidence>
<dbReference type="InterPro" id="IPR013083">
    <property type="entry name" value="Znf_RING/FYVE/PHD"/>
</dbReference>
<evidence type="ECO:0000313" key="6">
    <source>
        <dbReference type="EMBL" id="JAG29676.1"/>
    </source>
</evidence>
<feature type="compositionally biased region" description="Basic and acidic residues" evidence="4">
    <location>
        <begin position="62"/>
        <end position="76"/>
    </location>
</feature>
<keyword evidence="3" id="KW-0862">Zinc</keyword>
<evidence type="ECO:0000256" key="4">
    <source>
        <dbReference type="SAM" id="MobiDB-lite"/>
    </source>
</evidence>
<accession>A0A0A9YDG6</accession>
<evidence type="ECO:0000256" key="2">
    <source>
        <dbReference type="ARBA" id="ARBA00022771"/>
    </source>
</evidence>
<feature type="region of interest" description="Disordered" evidence="4">
    <location>
        <begin position="54"/>
        <end position="96"/>
    </location>
</feature>
<protein>
    <submittedName>
        <fullName evidence="6">Protein pygopus</fullName>
    </submittedName>
</protein>
<dbReference type="InterPro" id="IPR011011">
    <property type="entry name" value="Znf_FYVE_PHD"/>
</dbReference>
<evidence type="ECO:0000259" key="5">
    <source>
        <dbReference type="SMART" id="SM00249"/>
    </source>
</evidence>
<proteinExistence type="predicted"/>
<reference evidence="6" key="2">
    <citation type="submission" date="2014-07" db="EMBL/GenBank/DDBJ databases">
        <authorList>
            <person name="Hull J."/>
        </authorList>
    </citation>
    <scope>NUCLEOTIDE SEQUENCE</scope>
</reference>
<feature type="compositionally biased region" description="Acidic residues" evidence="4">
    <location>
        <begin position="86"/>
        <end position="96"/>
    </location>
</feature>
<dbReference type="SUPFAM" id="SSF57903">
    <property type="entry name" value="FYVE/PHD zinc finger"/>
    <property type="match status" value="1"/>
</dbReference>
<dbReference type="SMART" id="SM00249">
    <property type="entry name" value="PHD"/>
    <property type="match status" value="1"/>
</dbReference>
<organism evidence="6">
    <name type="scientific">Lygus hesperus</name>
    <name type="common">Western plant bug</name>
    <dbReference type="NCBI Taxonomy" id="30085"/>
    <lineage>
        <taxon>Eukaryota</taxon>
        <taxon>Metazoa</taxon>
        <taxon>Ecdysozoa</taxon>
        <taxon>Arthropoda</taxon>
        <taxon>Hexapoda</taxon>
        <taxon>Insecta</taxon>
        <taxon>Pterygota</taxon>
        <taxon>Neoptera</taxon>
        <taxon>Paraneoptera</taxon>
        <taxon>Hemiptera</taxon>
        <taxon>Heteroptera</taxon>
        <taxon>Panheteroptera</taxon>
        <taxon>Cimicomorpha</taxon>
        <taxon>Miridae</taxon>
        <taxon>Mirini</taxon>
        <taxon>Lygus</taxon>
    </lineage>
</organism>
<dbReference type="Gene3D" id="3.30.40.10">
    <property type="entry name" value="Zinc/RING finger domain, C3HC4 (zinc finger)"/>
    <property type="match status" value="1"/>
</dbReference>
<dbReference type="InterPro" id="IPR001965">
    <property type="entry name" value="Znf_PHD"/>
</dbReference>
<keyword evidence="2" id="KW-0863">Zinc-finger</keyword>
<feature type="non-terminal residue" evidence="6">
    <location>
        <position position="120"/>
    </location>
</feature>
<evidence type="ECO:0000256" key="3">
    <source>
        <dbReference type="ARBA" id="ARBA00022833"/>
    </source>
</evidence>
<sequence>MTKCTNCEDPIADGEKLVCSGCFQKFHFTCCGKTIRSFSRMTVEEKKKWRCLPCLSKPKPKNRNDKKEEKKTKVNSESEGGTSEAGDSESEIEVSDDTATNIKTILVMMKGMQKKLKRLD</sequence>
<dbReference type="EMBL" id="GBHO01013928">
    <property type="protein sequence ID" value="JAG29676.1"/>
    <property type="molecule type" value="Transcribed_RNA"/>
</dbReference>
<feature type="domain" description="Zinc finger PHD-type" evidence="5">
    <location>
        <begin position="3"/>
        <end position="55"/>
    </location>
</feature>
<name>A0A0A9YDG6_LYGHE</name>
<dbReference type="PROSITE" id="PS01359">
    <property type="entry name" value="ZF_PHD_1"/>
    <property type="match status" value="1"/>
</dbReference>
<dbReference type="AlphaFoldDB" id="A0A0A9YDG6"/>
<dbReference type="GO" id="GO:0008270">
    <property type="term" value="F:zinc ion binding"/>
    <property type="evidence" value="ECO:0007669"/>
    <property type="project" value="UniProtKB-KW"/>
</dbReference>
<dbReference type="InterPro" id="IPR019786">
    <property type="entry name" value="Zinc_finger_PHD-type_CS"/>
</dbReference>
<gene>
    <name evidence="6" type="primary">pygo_1</name>
    <name evidence="6" type="ORF">CM83_15632</name>
</gene>